<dbReference type="Gene3D" id="3.40.50.300">
    <property type="entry name" value="P-loop containing nucleotide triphosphate hydrolases"/>
    <property type="match status" value="1"/>
</dbReference>
<evidence type="ECO:0000256" key="4">
    <source>
        <dbReference type="ARBA" id="ARBA00022490"/>
    </source>
</evidence>
<name>A0A916ZGR1_9BACL</name>
<dbReference type="Pfam" id="PF02367">
    <property type="entry name" value="TsaE"/>
    <property type="match status" value="1"/>
</dbReference>
<dbReference type="GO" id="GO:0005737">
    <property type="term" value="C:cytoplasm"/>
    <property type="evidence" value="ECO:0007669"/>
    <property type="project" value="UniProtKB-SubCell"/>
</dbReference>
<dbReference type="PANTHER" id="PTHR33540">
    <property type="entry name" value="TRNA THREONYLCARBAMOYLADENOSINE BIOSYNTHESIS PROTEIN TSAE"/>
    <property type="match status" value="1"/>
</dbReference>
<evidence type="ECO:0000256" key="3">
    <source>
        <dbReference type="ARBA" id="ARBA00019010"/>
    </source>
</evidence>
<dbReference type="RefSeq" id="WP_188998363.1">
    <property type="nucleotide sequence ID" value="NZ_BMHP01000007.1"/>
</dbReference>
<dbReference type="PANTHER" id="PTHR33540:SF2">
    <property type="entry name" value="TRNA THREONYLCARBAMOYLADENOSINE BIOSYNTHESIS PROTEIN TSAE"/>
    <property type="match status" value="1"/>
</dbReference>
<dbReference type="SUPFAM" id="SSF52540">
    <property type="entry name" value="P-loop containing nucleoside triphosphate hydrolases"/>
    <property type="match status" value="1"/>
</dbReference>
<keyword evidence="5" id="KW-0819">tRNA processing</keyword>
<keyword evidence="7" id="KW-0547">Nucleotide-binding</keyword>
<evidence type="ECO:0000313" key="12">
    <source>
        <dbReference type="Proteomes" id="UP000612456"/>
    </source>
</evidence>
<evidence type="ECO:0000256" key="9">
    <source>
        <dbReference type="ARBA" id="ARBA00022842"/>
    </source>
</evidence>
<gene>
    <name evidence="11" type="primary">tsaE</name>
    <name evidence="11" type="ORF">GCM10010911_61650</name>
</gene>
<dbReference type="AlphaFoldDB" id="A0A916ZGR1"/>
<reference evidence="11" key="1">
    <citation type="journal article" date="2014" name="Int. J. Syst. Evol. Microbiol.">
        <title>Complete genome sequence of Corynebacterium casei LMG S-19264T (=DSM 44701T), isolated from a smear-ripened cheese.</title>
        <authorList>
            <consortium name="US DOE Joint Genome Institute (JGI-PGF)"/>
            <person name="Walter F."/>
            <person name="Albersmeier A."/>
            <person name="Kalinowski J."/>
            <person name="Ruckert C."/>
        </authorList>
    </citation>
    <scope>NUCLEOTIDE SEQUENCE</scope>
    <source>
        <strain evidence="11">CGMCC 1.15178</strain>
    </source>
</reference>
<dbReference type="GO" id="GO:0005524">
    <property type="term" value="F:ATP binding"/>
    <property type="evidence" value="ECO:0007669"/>
    <property type="project" value="UniProtKB-KW"/>
</dbReference>
<keyword evidence="4" id="KW-0963">Cytoplasm</keyword>
<proteinExistence type="inferred from homology"/>
<evidence type="ECO:0000256" key="8">
    <source>
        <dbReference type="ARBA" id="ARBA00022840"/>
    </source>
</evidence>
<comment type="caution">
    <text evidence="11">The sequence shown here is derived from an EMBL/GenBank/DDBJ whole genome shotgun (WGS) entry which is preliminary data.</text>
</comment>
<keyword evidence="8" id="KW-0067">ATP-binding</keyword>
<evidence type="ECO:0000256" key="1">
    <source>
        <dbReference type="ARBA" id="ARBA00004496"/>
    </source>
</evidence>
<comment type="similarity">
    <text evidence="2">Belongs to the TsaE family.</text>
</comment>
<evidence type="ECO:0000256" key="10">
    <source>
        <dbReference type="ARBA" id="ARBA00032441"/>
    </source>
</evidence>
<evidence type="ECO:0000256" key="5">
    <source>
        <dbReference type="ARBA" id="ARBA00022694"/>
    </source>
</evidence>
<dbReference type="Proteomes" id="UP000612456">
    <property type="component" value="Unassembled WGS sequence"/>
</dbReference>
<comment type="subcellular location">
    <subcellularLocation>
        <location evidence="1">Cytoplasm</location>
    </subcellularLocation>
</comment>
<dbReference type="GO" id="GO:0002949">
    <property type="term" value="P:tRNA threonylcarbamoyladenosine modification"/>
    <property type="evidence" value="ECO:0007669"/>
    <property type="project" value="InterPro"/>
</dbReference>
<evidence type="ECO:0000256" key="2">
    <source>
        <dbReference type="ARBA" id="ARBA00007599"/>
    </source>
</evidence>
<dbReference type="EMBL" id="BMHP01000007">
    <property type="protein sequence ID" value="GGD94635.1"/>
    <property type="molecule type" value="Genomic_DNA"/>
</dbReference>
<keyword evidence="12" id="KW-1185">Reference proteome</keyword>
<organism evidence="11 12">
    <name type="scientific">Paenibacillus nasutitermitis</name>
    <dbReference type="NCBI Taxonomy" id="1652958"/>
    <lineage>
        <taxon>Bacteria</taxon>
        <taxon>Bacillati</taxon>
        <taxon>Bacillota</taxon>
        <taxon>Bacilli</taxon>
        <taxon>Bacillales</taxon>
        <taxon>Paenibacillaceae</taxon>
        <taxon>Paenibacillus</taxon>
    </lineage>
</organism>
<dbReference type="InterPro" id="IPR003442">
    <property type="entry name" value="T6A_TsaE"/>
</dbReference>
<reference evidence="11" key="2">
    <citation type="submission" date="2020-09" db="EMBL/GenBank/DDBJ databases">
        <authorList>
            <person name="Sun Q."/>
            <person name="Zhou Y."/>
        </authorList>
    </citation>
    <scope>NUCLEOTIDE SEQUENCE</scope>
    <source>
        <strain evidence="11">CGMCC 1.15178</strain>
    </source>
</reference>
<dbReference type="GO" id="GO:0046872">
    <property type="term" value="F:metal ion binding"/>
    <property type="evidence" value="ECO:0007669"/>
    <property type="project" value="UniProtKB-KW"/>
</dbReference>
<evidence type="ECO:0000256" key="6">
    <source>
        <dbReference type="ARBA" id="ARBA00022723"/>
    </source>
</evidence>
<keyword evidence="9" id="KW-0460">Magnesium</keyword>
<evidence type="ECO:0000256" key="7">
    <source>
        <dbReference type="ARBA" id="ARBA00022741"/>
    </source>
</evidence>
<dbReference type="NCBIfam" id="TIGR00150">
    <property type="entry name" value="T6A_YjeE"/>
    <property type="match status" value="1"/>
</dbReference>
<protein>
    <recommendedName>
        <fullName evidence="3">tRNA threonylcarbamoyladenosine biosynthesis protein TsaE</fullName>
    </recommendedName>
    <alternativeName>
        <fullName evidence="10">t(6)A37 threonylcarbamoyladenosine biosynthesis protein TsaE</fullName>
    </alternativeName>
</protein>
<keyword evidence="6" id="KW-0479">Metal-binding</keyword>
<evidence type="ECO:0000313" key="11">
    <source>
        <dbReference type="EMBL" id="GGD94635.1"/>
    </source>
</evidence>
<sequence length="164" mass="17980">MNSNEKGQAVWMADNEQDTVALAEQLAAWATPGTVLALDGDLGAGKTRFSQAFAKAIGVNGVVNSPTFTIIKEYQGSQLPFYHMDVYRLSQTEADELGLDDYFYGDGVTIVEWASLIADLLPPERLQLYIDHLGDEKRRITLSGTGVLYVRWCTELQAMGASGK</sequence>
<dbReference type="InterPro" id="IPR027417">
    <property type="entry name" value="P-loop_NTPase"/>
</dbReference>
<accession>A0A916ZGR1</accession>